<dbReference type="Gene3D" id="3.40.50.720">
    <property type="entry name" value="NAD(P)-binding Rossmann-like Domain"/>
    <property type="match status" value="1"/>
</dbReference>
<gene>
    <name evidence="3" type="ORF">J9259_06780</name>
</gene>
<dbReference type="InterPro" id="IPR055170">
    <property type="entry name" value="GFO_IDH_MocA-like_dom"/>
</dbReference>
<dbReference type="SUPFAM" id="SSF51735">
    <property type="entry name" value="NAD(P)-binding Rossmann-fold domains"/>
    <property type="match status" value="1"/>
</dbReference>
<dbReference type="InterPro" id="IPR036291">
    <property type="entry name" value="NAD(P)-bd_dom_sf"/>
</dbReference>
<dbReference type="Gene3D" id="3.30.360.10">
    <property type="entry name" value="Dihydrodipicolinate Reductase, domain 2"/>
    <property type="match status" value="1"/>
</dbReference>
<dbReference type="Pfam" id="PF01408">
    <property type="entry name" value="GFO_IDH_MocA"/>
    <property type="match status" value="1"/>
</dbReference>
<evidence type="ECO:0000313" key="4">
    <source>
        <dbReference type="Proteomes" id="UP000716004"/>
    </source>
</evidence>
<dbReference type="EMBL" id="JAGVSJ010000017">
    <property type="protein sequence ID" value="MBX8632204.1"/>
    <property type="molecule type" value="Genomic_DNA"/>
</dbReference>
<proteinExistence type="predicted"/>
<dbReference type="SUPFAM" id="SSF55347">
    <property type="entry name" value="Glyceraldehyde-3-phosphate dehydrogenase-like, C-terminal domain"/>
    <property type="match status" value="1"/>
</dbReference>
<comment type="caution">
    <text evidence="3">The sequence shown here is derived from an EMBL/GenBank/DDBJ whole genome shotgun (WGS) entry which is preliminary data.</text>
</comment>
<dbReference type="InterPro" id="IPR000683">
    <property type="entry name" value="Gfo/Idh/MocA-like_OxRdtase_N"/>
</dbReference>
<dbReference type="AlphaFoldDB" id="A0A8J8CBK3"/>
<feature type="domain" description="Gfo/Idh/MocA-like oxidoreductase N-terminal" evidence="1">
    <location>
        <begin position="4"/>
        <end position="115"/>
    </location>
</feature>
<dbReference type="Proteomes" id="UP000716004">
    <property type="component" value="Unassembled WGS sequence"/>
</dbReference>
<name>A0A8J8CBK3_9ARCH</name>
<dbReference type="Pfam" id="PF22725">
    <property type="entry name" value="GFO_IDH_MocA_C3"/>
    <property type="match status" value="1"/>
</dbReference>
<dbReference type="GO" id="GO:0000166">
    <property type="term" value="F:nucleotide binding"/>
    <property type="evidence" value="ECO:0007669"/>
    <property type="project" value="InterPro"/>
</dbReference>
<feature type="domain" description="GFO/IDH/MocA-like oxidoreductase" evidence="2">
    <location>
        <begin position="127"/>
        <end position="245"/>
    </location>
</feature>
<reference evidence="3" key="1">
    <citation type="submission" date="2021-04" db="EMBL/GenBank/DDBJ databases">
        <title>Genomic insights into ecological role and evolution of a novel Thermoplasmata order Candidatus Sysuiplasmatales.</title>
        <authorList>
            <person name="Yuan Y."/>
        </authorList>
    </citation>
    <scope>NUCLEOTIDE SEQUENCE</scope>
    <source>
        <strain evidence="3">YP2-bin.285</strain>
    </source>
</reference>
<evidence type="ECO:0000313" key="3">
    <source>
        <dbReference type="EMBL" id="MBX8632204.1"/>
    </source>
</evidence>
<protein>
    <submittedName>
        <fullName evidence="3">Gfo/Idh/MocA family oxidoreductase</fullName>
    </submittedName>
</protein>
<dbReference type="PANTHER" id="PTHR43377">
    <property type="entry name" value="BILIVERDIN REDUCTASE A"/>
    <property type="match status" value="1"/>
</dbReference>
<sequence>MTVVAVIGGGGFGKVHLEILSRMRDIDILVFDRNSAVLREDELKYGAEPRADMVSAIREAEIVDIVLPHYLHKEVAIRSIKSGKHVVMEKPIATNSADGKEIIREAKERHVKFMVLENYYFEKPLHAALKLIEDGRIGKPLSIRFTKIKRVHPTEWGCIPELMGGGAFVDDGIHLVDSFLNAGGEYHDIQAMRFNLGTSRMGGEDTTSVTVRFSSGAFGSLTHSWSFDMVPPIPRFEIIGTEGWIAESPATRIMPRKFGNILLSGREIGFEPYNPFEIGINGFIDSVRNETEVPMNPEIALRDLIFVEKVYAASPSIFRIDGRPEKRV</sequence>
<evidence type="ECO:0000259" key="2">
    <source>
        <dbReference type="Pfam" id="PF22725"/>
    </source>
</evidence>
<dbReference type="InterPro" id="IPR051450">
    <property type="entry name" value="Gfo/Idh/MocA_Oxidoreductases"/>
</dbReference>
<dbReference type="PANTHER" id="PTHR43377:SF1">
    <property type="entry name" value="BILIVERDIN REDUCTASE A"/>
    <property type="match status" value="1"/>
</dbReference>
<accession>A0A8J8CBK3</accession>
<evidence type="ECO:0000259" key="1">
    <source>
        <dbReference type="Pfam" id="PF01408"/>
    </source>
</evidence>
<organism evidence="3 4">
    <name type="scientific">Candidatus Sysuiplasma superficiale</name>
    <dbReference type="NCBI Taxonomy" id="2823368"/>
    <lineage>
        <taxon>Archaea</taxon>
        <taxon>Methanobacteriati</taxon>
        <taxon>Thermoplasmatota</taxon>
        <taxon>Thermoplasmata</taxon>
        <taxon>Candidatus Sysuiplasmatales</taxon>
        <taxon>Candidatus Sysuiplasmataceae</taxon>
        <taxon>Candidatus Sysuiplasma</taxon>
    </lineage>
</organism>